<dbReference type="AlphaFoldDB" id="A0A0F9QKY0"/>
<evidence type="ECO:0000259" key="1">
    <source>
        <dbReference type="Pfam" id="PF03118"/>
    </source>
</evidence>
<comment type="caution">
    <text evidence="2">The sequence shown here is derived from an EMBL/GenBank/DDBJ whole genome shotgun (WGS) entry which is preliminary data.</text>
</comment>
<reference evidence="2" key="1">
    <citation type="journal article" date="2015" name="Nature">
        <title>Complex archaea that bridge the gap between prokaryotes and eukaryotes.</title>
        <authorList>
            <person name="Spang A."/>
            <person name="Saw J.H."/>
            <person name="Jorgensen S.L."/>
            <person name="Zaremba-Niedzwiedzka K."/>
            <person name="Martijn J."/>
            <person name="Lind A.E."/>
            <person name="van Eijk R."/>
            <person name="Schleper C."/>
            <person name="Guy L."/>
            <person name="Ettema T.J."/>
        </authorList>
    </citation>
    <scope>NUCLEOTIDE SEQUENCE</scope>
</reference>
<accession>A0A0F9QKY0</accession>
<proteinExistence type="predicted"/>
<evidence type="ECO:0000313" key="2">
    <source>
        <dbReference type="EMBL" id="KKN37662.1"/>
    </source>
</evidence>
<sequence length="136" mass="15708">MGFKGRPSDWRICPCGNHLWHLNGYGIAQHKLIKGAIVHVKVERCKWHGQGQGEVDERLNEILSRTVDELPFSVRVANRLYLDNIEYVGELVQKTESQMLNTKNFGRMSLKEVKEILAEMGLSLGMKFDNWPRENQ</sequence>
<gene>
    <name evidence="2" type="ORF">LCGC14_0761430</name>
</gene>
<dbReference type="GO" id="GO:0006351">
    <property type="term" value="P:DNA-templated transcription"/>
    <property type="evidence" value="ECO:0007669"/>
    <property type="project" value="InterPro"/>
</dbReference>
<name>A0A0F9QKY0_9ZZZZ</name>
<dbReference type="Pfam" id="PF03118">
    <property type="entry name" value="RNA_pol_A_CTD"/>
    <property type="match status" value="1"/>
</dbReference>
<feature type="domain" description="RNA polymerase alpha subunit C-terminal" evidence="1">
    <location>
        <begin position="57"/>
        <end position="119"/>
    </location>
</feature>
<dbReference type="InterPro" id="IPR011260">
    <property type="entry name" value="RNAP_asu_C"/>
</dbReference>
<organism evidence="2">
    <name type="scientific">marine sediment metagenome</name>
    <dbReference type="NCBI Taxonomy" id="412755"/>
    <lineage>
        <taxon>unclassified sequences</taxon>
        <taxon>metagenomes</taxon>
        <taxon>ecological metagenomes</taxon>
    </lineage>
</organism>
<dbReference type="Gene3D" id="1.10.150.20">
    <property type="entry name" value="5' to 3' exonuclease, C-terminal subdomain"/>
    <property type="match status" value="1"/>
</dbReference>
<protein>
    <recommendedName>
        <fullName evidence="1">RNA polymerase alpha subunit C-terminal domain-containing protein</fullName>
    </recommendedName>
</protein>
<dbReference type="SUPFAM" id="SSF47789">
    <property type="entry name" value="C-terminal domain of RNA polymerase alpha subunit"/>
    <property type="match status" value="1"/>
</dbReference>
<dbReference type="EMBL" id="LAZR01001880">
    <property type="protein sequence ID" value="KKN37662.1"/>
    <property type="molecule type" value="Genomic_DNA"/>
</dbReference>
<dbReference type="GO" id="GO:0003677">
    <property type="term" value="F:DNA binding"/>
    <property type="evidence" value="ECO:0007669"/>
    <property type="project" value="InterPro"/>
</dbReference>
<dbReference type="GO" id="GO:0003899">
    <property type="term" value="F:DNA-directed RNA polymerase activity"/>
    <property type="evidence" value="ECO:0007669"/>
    <property type="project" value="InterPro"/>
</dbReference>